<organism evidence="2 3">
    <name type="scientific">Rubellimicrobium thermophilum DSM 16684</name>
    <dbReference type="NCBI Taxonomy" id="1123069"/>
    <lineage>
        <taxon>Bacteria</taxon>
        <taxon>Pseudomonadati</taxon>
        <taxon>Pseudomonadota</taxon>
        <taxon>Alphaproteobacteria</taxon>
        <taxon>Rhodobacterales</taxon>
        <taxon>Roseobacteraceae</taxon>
        <taxon>Rubellimicrobium</taxon>
    </lineage>
</organism>
<evidence type="ECO:0000313" key="2">
    <source>
        <dbReference type="EMBL" id="EPX86324.1"/>
    </source>
</evidence>
<dbReference type="AlphaFoldDB" id="S9SIY0"/>
<feature type="signal peptide" evidence="1">
    <location>
        <begin position="1"/>
        <end position="18"/>
    </location>
</feature>
<evidence type="ECO:0000313" key="3">
    <source>
        <dbReference type="Proteomes" id="UP000015346"/>
    </source>
</evidence>
<dbReference type="EMBL" id="AOLV01000010">
    <property type="protein sequence ID" value="EPX86324.1"/>
    <property type="molecule type" value="Genomic_DNA"/>
</dbReference>
<accession>S9SIY0</accession>
<dbReference type="STRING" id="1123069.ruthe_01138"/>
<sequence length="104" mass="10791">MRPALATLVLLIPAAASADAEAAWQDHRLAVEIACREEAARAGWNSDRLTIEVNPFGSETHGVALLTIAGEGGAGEGGSDRLVCLVEKATGRTELTAPFAPLPE</sequence>
<dbReference type="RefSeq" id="WP_021097232.1">
    <property type="nucleotide sequence ID" value="NZ_KE557320.1"/>
</dbReference>
<keyword evidence="3" id="KW-1185">Reference proteome</keyword>
<evidence type="ECO:0000256" key="1">
    <source>
        <dbReference type="SAM" id="SignalP"/>
    </source>
</evidence>
<keyword evidence="1" id="KW-0732">Signal</keyword>
<gene>
    <name evidence="2" type="ORF">ruthe_01138</name>
</gene>
<comment type="caution">
    <text evidence="2">The sequence shown here is derived from an EMBL/GenBank/DDBJ whole genome shotgun (WGS) entry which is preliminary data.</text>
</comment>
<dbReference type="OrthoDB" id="7776561at2"/>
<name>S9SIY0_9RHOB</name>
<feature type="chain" id="PRO_5004556570" evidence="1">
    <location>
        <begin position="19"/>
        <end position="104"/>
    </location>
</feature>
<dbReference type="HOGENOM" id="CLU_2248132_0_0_5"/>
<dbReference type="Proteomes" id="UP000015346">
    <property type="component" value="Unassembled WGS sequence"/>
</dbReference>
<proteinExistence type="predicted"/>
<reference evidence="2 3" key="1">
    <citation type="journal article" date="2013" name="Stand. Genomic Sci.">
        <title>Genome sequence of the reddish-pigmented Rubellimicrobium thermophilum type strain (DSM 16684(T)), a member of the Roseobacter clade.</title>
        <authorList>
            <person name="Fiebig A."/>
            <person name="Riedel T."/>
            <person name="Gronow S."/>
            <person name="Petersen J."/>
            <person name="Klenk H.P."/>
            <person name="Goker M."/>
        </authorList>
    </citation>
    <scope>NUCLEOTIDE SEQUENCE [LARGE SCALE GENOMIC DNA]</scope>
    <source>
        <strain evidence="2 3">DSM 16684</strain>
    </source>
</reference>
<protein>
    <submittedName>
        <fullName evidence="2">Uncharacterized protein</fullName>
    </submittedName>
</protein>